<dbReference type="PANTHER" id="PTHR43877">
    <property type="entry name" value="AMINOALKYLPHOSPHONATE N-ACETYLTRANSFERASE-RELATED-RELATED"/>
    <property type="match status" value="1"/>
</dbReference>
<dbReference type="GO" id="GO:0016747">
    <property type="term" value="F:acyltransferase activity, transferring groups other than amino-acyl groups"/>
    <property type="evidence" value="ECO:0007669"/>
    <property type="project" value="InterPro"/>
</dbReference>
<dbReference type="InterPro" id="IPR000182">
    <property type="entry name" value="GNAT_dom"/>
</dbReference>
<dbReference type="SUPFAM" id="SSF55729">
    <property type="entry name" value="Acyl-CoA N-acyltransferases (Nat)"/>
    <property type="match status" value="1"/>
</dbReference>
<dbReference type="Proteomes" id="UP000245790">
    <property type="component" value="Unassembled WGS sequence"/>
</dbReference>
<evidence type="ECO:0000259" key="3">
    <source>
        <dbReference type="PROSITE" id="PS51186"/>
    </source>
</evidence>
<dbReference type="InterPro" id="IPR050832">
    <property type="entry name" value="Bact_Acetyltransf"/>
</dbReference>
<proteinExistence type="predicted"/>
<name>A0A316FL62_9GAMM</name>
<keyword evidence="1 4" id="KW-0808">Transferase</keyword>
<evidence type="ECO:0000256" key="2">
    <source>
        <dbReference type="ARBA" id="ARBA00023315"/>
    </source>
</evidence>
<dbReference type="CDD" id="cd04301">
    <property type="entry name" value="NAT_SF"/>
    <property type="match status" value="1"/>
</dbReference>
<dbReference type="EMBL" id="QGGU01000009">
    <property type="protein sequence ID" value="PWK48466.1"/>
    <property type="molecule type" value="Genomic_DNA"/>
</dbReference>
<feature type="domain" description="N-acetyltransferase" evidence="3">
    <location>
        <begin position="3"/>
        <end position="151"/>
    </location>
</feature>
<dbReference type="RefSeq" id="WP_109764141.1">
    <property type="nucleotide sequence ID" value="NZ_QGGU01000009.1"/>
</dbReference>
<evidence type="ECO:0000313" key="4">
    <source>
        <dbReference type="EMBL" id="PWK48466.1"/>
    </source>
</evidence>
<gene>
    <name evidence="4" type="ORF">C8D97_10915</name>
</gene>
<dbReference type="AlphaFoldDB" id="A0A316FL62"/>
<accession>A0A316FL62</accession>
<dbReference type="PANTHER" id="PTHR43877:SF2">
    <property type="entry name" value="AMINOALKYLPHOSPHONATE N-ACETYLTRANSFERASE-RELATED"/>
    <property type="match status" value="1"/>
</dbReference>
<dbReference type="InterPro" id="IPR016181">
    <property type="entry name" value="Acyl_CoA_acyltransferase"/>
</dbReference>
<keyword evidence="2" id="KW-0012">Acyltransferase</keyword>
<dbReference type="OrthoDB" id="9789605at2"/>
<organism evidence="4 5">
    <name type="scientific">Pleionea mediterranea</name>
    <dbReference type="NCBI Taxonomy" id="523701"/>
    <lineage>
        <taxon>Bacteria</taxon>
        <taxon>Pseudomonadati</taxon>
        <taxon>Pseudomonadota</taxon>
        <taxon>Gammaproteobacteria</taxon>
        <taxon>Oceanospirillales</taxon>
        <taxon>Pleioneaceae</taxon>
        <taxon>Pleionea</taxon>
    </lineage>
</organism>
<dbReference type="Pfam" id="PF00583">
    <property type="entry name" value="Acetyltransf_1"/>
    <property type="match status" value="1"/>
</dbReference>
<dbReference type="Gene3D" id="3.40.630.30">
    <property type="match status" value="1"/>
</dbReference>
<dbReference type="PROSITE" id="PS51186">
    <property type="entry name" value="GNAT"/>
    <property type="match status" value="1"/>
</dbReference>
<comment type="caution">
    <text evidence="4">The sequence shown here is derived from an EMBL/GenBank/DDBJ whole genome shotgun (WGS) entry which is preliminary data.</text>
</comment>
<evidence type="ECO:0000256" key="1">
    <source>
        <dbReference type="ARBA" id="ARBA00022679"/>
    </source>
</evidence>
<evidence type="ECO:0000313" key="5">
    <source>
        <dbReference type="Proteomes" id="UP000245790"/>
    </source>
</evidence>
<protein>
    <submittedName>
        <fullName evidence="4">Acetyltransferase (GNAT) family protein</fullName>
    </submittedName>
</protein>
<keyword evidence="5" id="KW-1185">Reference proteome</keyword>
<reference evidence="4 5" key="1">
    <citation type="submission" date="2018-05" db="EMBL/GenBank/DDBJ databases">
        <title>Genomic Encyclopedia of Type Strains, Phase IV (KMG-IV): sequencing the most valuable type-strain genomes for metagenomic binning, comparative biology and taxonomic classification.</title>
        <authorList>
            <person name="Goeker M."/>
        </authorList>
    </citation>
    <scope>NUCLEOTIDE SEQUENCE [LARGE SCALE GENOMIC DNA]</scope>
    <source>
        <strain evidence="4 5">DSM 25350</strain>
    </source>
</reference>
<sequence>MSLTFRHATLNDLTTLVELLAADPIGKTRKKVQSPPHQNYIKAFEAINNSDNNELIIAERDDQIIGSLQLTFIPYLTHLGSWRCLIEGVRVDERFRGKGYGRQMFLWAIQQATQKQCSIVQLTSDKQRTDALAFYRSLGFKDTHEGFKLKL</sequence>